<dbReference type="EMBL" id="OU015568">
    <property type="protein sequence ID" value="CAG5078769.1"/>
    <property type="molecule type" value="Genomic_DNA"/>
</dbReference>
<dbReference type="Proteomes" id="UP001158576">
    <property type="component" value="Chromosome PAR"/>
</dbReference>
<protein>
    <submittedName>
        <fullName evidence="1">Oidioi.mRNA.OKI2018_I69.PAR.g9081.t1.cds</fullName>
    </submittedName>
</protein>
<proteinExistence type="predicted"/>
<organism evidence="1 2">
    <name type="scientific">Oikopleura dioica</name>
    <name type="common">Tunicate</name>
    <dbReference type="NCBI Taxonomy" id="34765"/>
    <lineage>
        <taxon>Eukaryota</taxon>
        <taxon>Metazoa</taxon>
        <taxon>Chordata</taxon>
        <taxon>Tunicata</taxon>
        <taxon>Appendicularia</taxon>
        <taxon>Copelata</taxon>
        <taxon>Oikopleuridae</taxon>
        <taxon>Oikopleura</taxon>
    </lineage>
</organism>
<evidence type="ECO:0000313" key="2">
    <source>
        <dbReference type="Proteomes" id="UP001158576"/>
    </source>
</evidence>
<accession>A0ABN7RNC1</accession>
<evidence type="ECO:0000313" key="1">
    <source>
        <dbReference type="EMBL" id="CAG5078769.1"/>
    </source>
</evidence>
<reference evidence="1 2" key="1">
    <citation type="submission" date="2021-04" db="EMBL/GenBank/DDBJ databases">
        <authorList>
            <person name="Bliznina A."/>
        </authorList>
    </citation>
    <scope>NUCLEOTIDE SEQUENCE [LARGE SCALE GENOMIC DNA]</scope>
</reference>
<sequence length="123" mass="13963">MKKAKATATPSYVPSYPEIDATPKQAQIDLDGLKREIAEFAKLAAEQSASQVETKVKFSQDEMKEEVDRVVELVRVFISQSEAERATLTAELERLQKYTNYFAERIDKISDEVSVVDQVMFLI</sequence>
<keyword evidence="2" id="KW-1185">Reference proteome</keyword>
<name>A0ABN7RNC1_OIKDI</name>
<gene>
    <name evidence="1" type="ORF">OKIOD_LOCUS639</name>
</gene>